<feature type="transmembrane region" description="Helical" evidence="7">
    <location>
        <begin position="84"/>
        <end position="103"/>
    </location>
</feature>
<gene>
    <name evidence="8" type="ORF">Ctob_008535</name>
</gene>
<comment type="caution">
    <text evidence="8">The sequence shown here is derived from an EMBL/GenBank/DDBJ whole genome shotgun (WGS) entry which is preliminary data.</text>
</comment>
<feature type="transmembrane region" description="Helical" evidence="7">
    <location>
        <begin position="49"/>
        <end position="72"/>
    </location>
</feature>
<feature type="transmembrane region" description="Helical" evidence="7">
    <location>
        <begin position="109"/>
        <end position="135"/>
    </location>
</feature>
<dbReference type="GO" id="GO:1905515">
    <property type="term" value="P:non-motile cilium assembly"/>
    <property type="evidence" value="ECO:0007669"/>
    <property type="project" value="TreeGrafter"/>
</dbReference>
<sequence length="140" mass="15549">MGHHDFVVPIRFLALVGHFFSALLTLYAIKDNCIVALPFLYEQSDLDSLVGSASAALVLCFCVLAINAVSFFGGFSTFDLPISIFHIFMHTLESILLSIVVIAKGHYLYVWFIVGIGNGLQLLAEVYTFTTVMVLGKRRW</sequence>
<keyword evidence="6 7" id="KW-0472">Membrane</keyword>
<proteinExistence type="predicted"/>
<organism evidence="8 9">
    <name type="scientific">Chrysochromulina tobinii</name>
    <dbReference type="NCBI Taxonomy" id="1460289"/>
    <lineage>
        <taxon>Eukaryota</taxon>
        <taxon>Haptista</taxon>
        <taxon>Haptophyta</taxon>
        <taxon>Prymnesiophyceae</taxon>
        <taxon>Prymnesiales</taxon>
        <taxon>Chrysochromulinaceae</taxon>
        <taxon>Chrysochromulina</taxon>
    </lineage>
</organism>
<evidence type="ECO:0000256" key="4">
    <source>
        <dbReference type="ARBA" id="ARBA00022794"/>
    </source>
</evidence>
<accession>A0A0M0JEK8</accession>
<feature type="transmembrane region" description="Helical" evidence="7">
    <location>
        <begin position="12"/>
        <end position="29"/>
    </location>
</feature>
<dbReference type="GO" id="GO:0036038">
    <property type="term" value="C:MKS complex"/>
    <property type="evidence" value="ECO:0007669"/>
    <property type="project" value="TreeGrafter"/>
</dbReference>
<dbReference type="PANTHER" id="PTHR34341:SF1">
    <property type="entry name" value="TRANSMEMBRANE PROTEIN 107"/>
    <property type="match status" value="1"/>
</dbReference>
<evidence type="ECO:0000256" key="1">
    <source>
        <dbReference type="ARBA" id="ARBA00004141"/>
    </source>
</evidence>
<evidence type="ECO:0000313" key="9">
    <source>
        <dbReference type="Proteomes" id="UP000037460"/>
    </source>
</evidence>
<evidence type="ECO:0000256" key="3">
    <source>
        <dbReference type="ARBA" id="ARBA00022692"/>
    </source>
</evidence>
<evidence type="ECO:0000256" key="7">
    <source>
        <dbReference type="SAM" id="Phobius"/>
    </source>
</evidence>
<dbReference type="PANTHER" id="PTHR34341">
    <property type="entry name" value="TRANSMEMBRANE PROTEIN 107"/>
    <property type="match status" value="1"/>
</dbReference>
<dbReference type="OrthoDB" id="2114471at2759"/>
<reference evidence="9" key="1">
    <citation type="journal article" date="2015" name="PLoS Genet.">
        <title>Genome Sequence and Transcriptome Analyses of Chrysochromulina tobin: Metabolic Tools for Enhanced Algal Fitness in the Prominent Order Prymnesiales (Haptophyceae).</title>
        <authorList>
            <person name="Hovde B.T."/>
            <person name="Deodato C.R."/>
            <person name="Hunsperger H.M."/>
            <person name="Ryken S.A."/>
            <person name="Yost W."/>
            <person name="Jha R.K."/>
            <person name="Patterson J."/>
            <person name="Monnat R.J. Jr."/>
            <person name="Barlow S.B."/>
            <person name="Starkenburg S.R."/>
            <person name="Cattolico R.A."/>
        </authorList>
    </citation>
    <scope>NUCLEOTIDE SEQUENCE</scope>
    <source>
        <strain evidence="9">CCMP291</strain>
    </source>
</reference>
<dbReference type="InterPro" id="IPR029248">
    <property type="entry name" value="TMEM107"/>
</dbReference>
<dbReference type="Pfam" id="PF14995">
    <property type="entry name" value="TMEM107"/>
    <property type="match status" value="1"/>
</dbReference>
<dbReference type="AlphaFoldDB" id="A0A0M0JEK8"/>
<dbReference type="GO" id="GO:1904491">
    <property type="term" value="P:protein localization to ciliary transition zone"/>
    <property type="evidence" value="ECO:0007669"/>
    <property type="project" value="TreeGrafter"/>
</dbReference>
<dbReference type="EMBL" id="JWZX01003042">
    <property type="protein sequence ID" value="KOO24885.1"/>
    <property type="molecule type" value="Genomic_DNA"/>
</dbReference>
<keyword evidence="9" id="KW-1185">Reference proteome</keyword>
<comment type="subcellular location">
    <subcellularLocation>
        <location evidence="1">Membrane</location>
        <topology evidence="1">Multi-pass membrane protein</topology>
    </subcellularLocation>
</comment>
<keyword evidence="5 7" id="KW-1133">Transmembrane helix</keyword>
<evidence type="ECO:0000256" key="2">
    <source>
        <dbReference type="ARBA" id="ARBA00015652"/>
    </source>
</evidence>
<protein>
    <recommendedName>
        <fullName evidence="2">Transmembrane protein 107</fullName>
    </recommendedName>
</protein>
<name>A0A0M0JEK8_9EUKA</name>
<dbReference type="GO" id="GO:0016020">
    <property type="term" value="C:membrane"/>
    <property type="evidence" value="ECO:0007669"/>
    <property type="project" value="UniProtKB-SubCell"/>
</dbReference>
<keyword evidence="4" id="KW-0970">Cilium biogenesis/degradation</keyword>
<evidence type="ECO:0000256" key="6">
    <source>
        <dbReference type="ARBA" id="ARBA00023136"/>
    </source>
</evidence>
<evidence type="ECO:0000313" key="8">
    <source>
        <dbReference type="EMBL" id="KOO24885.1"/>
    </source>
</evidence>
<keyword evidence="3 7" id="KW-0812">Transmembrane</keyword>
<dbReference type="Proteomes" id="UP000037460">
    <property type="component" value="Unassembled WGS sequence"/>
</dbReference>
<evidence type="ECO:0000256" key="5">
    <source>
        <dbReference type="ARBA" id="ARBA00022989"/>
    </source>
</evidence>